<evidence type="ECO:0000259" key="2">
    <source>
        <dbReference type="Pfam" id="PF03787"/>
    </source>
</evidence>
<dbReference type="EMBL" id="DSAY01000042">
    <property type="protein sequence ID" value="HDP14601.1"/>
    <property type="molecule type" value="Genomic_DNA"/>
</dbReference>
<dbReference type="Pfam" id="PF03787">
    <property type="entry name" value="RAMPs"/>
    <property type="match status" value="1"/>
</dbReference>
<name>A0A7C1CDA1_9CREN</name>
<proteinExistence type="predicted"/>
<organism evidence="3">
    <name type="scientific">Thermofilum adornatum</name>
    <dbReference type="NCBI Taxonomy" id="1365176"/>
    <lineage>
        <taxon>Archaea</taxon>
        <taxon>Thermoproteota</taxon>
        <taxon>Thermoprotei</taxon>
        <taxon>Thermofilales</taxon>
        <taxon>Thermofilaceae</taxon>
        <taxon>Thermofilum</taxon>
    </lineage>
</organism>
<accession>A0A7C1CDA1</accession>
<evidence type="ECO:0000256" key="1">
    <source>
        <dbReference type="ARBA" id="ARBA00023118"/>
    </source>
</evidence>
<dbReference type="InterPro" id="IPR005537">
    <property type="entry name" value="RAMP_III_fam"/>
</dbReference>
<reference evidence="3" key="1">
    <citation type="journal article" date="2020" name="mSystems">
        <title>Genome- and Community-Level Interaction Insights into Carbon Utilization and Element Cycling Functions of Hydrothermarchaeota in Hydrothermal Sediment.</title>
        <authorList>
            <person name="Zhou Z."/>
            <person name="Liu Y."/>
            <person name="Xu W."/>
            <person name="Pan J."/>
            <person name="Luo Z.H."/>
            <person name="Li M."/>
        </authorList>
    </citation>
    <scope>NUCLEOTIDE SEQUENCE [LARGE SCALE GENOMIC DNA]</scope>
    <source>
        <strain evidence="3">SpSt-116</strain>
    </source>
</reference>
<comment type="caution">
    <text evidence="3">The sequence shown here is derived from an EMBL/GenBank/DDBJ whole genome shotgun (WGS) entry which is preliminary data.</text>
</comment>
<sequence>MPAYLLSFSKGFRIGYRSPERMIPTVTLLRAVISVSAVSGDFNLLSSVLNGQIGLCMLPLASSNGYIKPLVPINLNFVARVFDLVTERKGMSIQRKAERYSTLSASLEFVKALNASVSEGELPKIENLAGILGNQVNAKNVMSGEVIFYSRNEKLEDDVKVIIPRRVSEHRNTIDRLTGAATPFVVTYMQVSKLVLLANVPKGLEQQLEKALALLGEMGVGGLRSRGLGRFTLEKIKLPPEDEQVLGKIVPITIAPCNRYALVFGELPLSWDAVEWKNSFFDLQVITGYAGPSYAQVLFGPLIVTRPGAVVKIGDCSKTHEVERIEIGERLLPSTFVFVPLVIAGE</sequence>
<gene>
    <name evidence="3" type="ORF">ENN26_02315</name>
</gene>
<dbReference type="GO" id="GO:0051607">
    <property type="term" value="P:defense response to virus"/>
    <property type="evidence" value="ECO:0007669"/>
    <property type="project" value="UniProtKB-KW"/>
</dbReference>
<protein>
    <recommendedName>
        <fullName evidence="2">CRISPR type III-associated protein domain-containing protein</fullName>
    </recommendedName>
</protein>
<dbReference type="AlphaFoldDB" id="A0A7C1CDA1"/>
<evidence type="ECO:0000313" key="3">
    <source>
        <dbReference type="EMBL" id="HDP14601.1"/>
    </source>
</evidence>
<keyword evidence="1" id="KW-0051">Antiviral defense</keyword>
<feature type="domain" description="CRISPR type III-associated protein" evidence="2">
    <location>
        <begin position="127"/>
        <end position="231"/>
    </location>
</feature>